<keyword evidence="4" id="KW-1185">Reference proteome</keyword>
<dbReference type="AlphaFoldDB" id="A0A1V6R0I0"/>
<gene>
    <name evidence="3" type="ORF">PENSOL_c023G05242</name>
</gene>
<dbReference type="SUPFAM" id="SSF52540">
    <property type="entry name" value="P-loop containing nucleoside triphosphate hydrolases"/>
    <property type="match status" value="1"/>
</dbReference>
<protein>
    <submittedName>
        <fullName evidence="3">Uncharacterized protein</fullName>
    </submittedName>
</protein>
<evidence type="ECO:0000313" key="4">
    <source>
        <dbReference type="Proteomes" id="UP000191612"/>
    </source>
</evidence>
<dbReference type="Pfam" id="PF00931">
    <property type="entry name" value="NB-ARC"/>
    <property type="match status" value="1"/>
</dbReference>
<dbReference type="Gene3D" id="1.25.40.10">
    <property type="entry name" value="Tetratricopeptide repeat domain"/>
    <property type="match status" value="1"/>
</dbReference>
<dbReference type="STRING" id="60172.A0A1V6R0I0"/>
<dbReference type="InterPro" id="IPR027417">
    <property type="entry name" value="P-loop_NTPase"/>
</dbReference>
<dbReference type="Proteomes" id="UP000191612">
    <property type="component" value="Unassembled WGS sequence"/>
</dbReference>
<dbReference type="InterPro" id="IPR002182">
    <property type="entry name" value="NB-ARC"/>
</dbReference>
<evidence type="ECO:0000313" key="3">
    <source>
        <dbReference type="EMBL" id="OQD94945.1"/>
    </source>
</evidence>
<organism evidence="3 4">
    <name type="scientific">Penicillium solitum</name>
    <dbReference type="NCBI Taxonomy" id="60172"/>
    <lineage>
        <taxon>Eukaryota</taxon>
        <taxon>Fungi</taxon>
        <taxon>Dikarya</taxon>
        <taxon>Ascomycota</taxon>
        <taxon>Pezizomycotina</taxon>
        <taxon>Eurotiomycetes</taxon>
        <taxon>Eurotiomycetidae</taxon>
        <taxon>Eurotiales</taxon>
        <taxon>Aspergillaceae</taxon>
        <taxon>Penicillium</taxon>
    </lineage>
</organism>
<dbReference type="InterPro" id="IPR011990">
    <property type="entry name" value="TPR-like_helical_dom_sf"/>
</dbReference>
<proteinExistence type="predicted"/>
<dbReference type="GO" id="GO:0043531">
    <property type="term" value="F:ADP binding"/>
    <property type="evidence" value="ECO:0007669"/>
    <property type="project" value="InterPro"/>
</dbReference>
<dbReference type="PANTHER" id="PTHR35205:SF1">
    <property type="entry name" value="ZU5 DOMAIN-CONTAINING PROTEIN"/>
    <property type="match status" value="1"/>
</dbReference>
<dbReference type="EMBL" id="MDYO01000023">
    <property type="protein sequence ID" value="OQD94945.1"/>
    <property type="molecule type" value="Genomic_DNA"/>
</dbReference>
<evidence type="ECO:0000259" key="2">
    <source>
        <dbReference type="Pfam" id="PF25000"/>
    </source>
</evidence>
<feature type="domain" description="DUF7779" evidence="2">
    <location>
        <begin position="486"/>
        <end position="575"/>
    </location>
</feature>
<dbReference type="Gene3D" id="3.40.50.300">
    <property type="entry name" value="P-loop containing nucleotide triphosphate hydrolases"/>
    <property type="match status" value="1"/>
</dbReference>
<feature type="domain" description="NB-ARC" evidence="1">
    <location>
        <begin position="256"/>
        <end position="394"/>
    </location>
</feature>
<dbReference type="InterPro" id="IPR056681">
    <property type="entry name" value="DUF7779"/>
</dbReference>
<dbReference type="Pfam" id="PF25000">
    <property type="entry name" value="DUF7779"/>
    <property type="match status" value="1"/>
</dbReference>
<name>A0A1V6R0I0_9EURO</name>
<sequence length="957" mass="110030">MDIPELEALFTQQWAATSKSCEERMEAHDRRIIRNFQTFEDVRKHLIDEQGKVASVIALQELAILQPRLVDLRLFGDLFAGKLGPLLDPSMFWGLLGLLLMVALQDDEAMRRIVQMLKKLGRDCEIFQVQSSQNPTLTKIEKEACFEIFTSLTRFLADSIQFLRQEGDEFLLSPSRGREPNSWRKLNMIFDNVEHEVEESLNRVEKLTVIAKRQNQQTESWSSLLSITPRTFHDTAQLPCFILPPSGNSRFFDRDDVIEKIDSHFRDQGSSPLRSLALYGMGGVGKSHVALKYIEKKQSNKELEAVFWVQAENPLGLQQSFTNIALRLKLPETGPKLHDENRFIVKAWLQQTECKWLVVYDNVESFDNLRDYWPLPGSKGRVLITTRNHSLAFEPADGGLEVNPWDTDTGSRFLLHLLSGHISADLLKNQSQSAYSLSERLSGHALALSNMCGLIHRRAWSISELLEAYDRSQDFKDGLDVVWRLSFQNLRPDSAALLAIFSFCAPESTPQAFFDLQGAPDLPQNMQWYLDEARLAEAIEDLLMMALIKRDRDTRTFSIHRLIQSHFRRFMANEDRQQAFIDTSILTYQVFPQKPDNTKAVLYDAWDRCQLWLQHVIHLKESFRQEMKRDASFFACTETCATWVQCQRFLLEQQNWTELEDLISVNKIALGTLPSQDPELYMLSATETHVSQMWARRGRYSRAIESMLAARKIKLSAPLVDLQNVSWTEDNLAVFHGCTGELSSALEWSDQSRKTWQRWSESQNLEFKWPPGQRMAYGRTLSYAKRFDEANKELVQAFGEIMSAKPLNWADAAGCKFSLGRLHMFEKDYSAAEVAFMEAQSLWLKGDKSRTSDFNGAIMYLLGCCAFLKGEVGVAMKHLQDAMAVTCRRQEIMVGEHARCLFKMSEVVSRVPGRELEADRMLTEAENLYCSRMSQPESRLTTLTEDDYDALVFLFWR</sequence>
<evidence type="ECO:0000259" key="1">
    <source>
        <dbReference type="Pfam" id="PF00931"/>
    </source>
</evidence>
<accession>A0A1V6R0I0</accession>
<comment type="caution">
    <text evidence="3">The sequence shown here is derived from an EMBL/GenBank/DDBJ whole genome shotgun (WGS) entry which is preliminary data.</text>
</comment>
<reference evidence="4" key="1">
    <citation type="journal article" date="2017" name="Nat. Microbiol.">
        <title>Global analysis of biosynthetic gene clusters reveals vast potential of secondary metabolite production in Penicillium species.</title>
        <authorList>
            <person name="Nielsen J.C."/>
            <person name="Grijseels S."/>
            <person name="Prigent S."/>
            <person name="Ji B."/>
            <person name="Dainat J."/>
            <person name="Nielsen K.F."/>
            <person name="Frisvad J.C."/>
            <person name="Workman M."/>
            <person name="Nielsen J."/>
        </authorList>
    </citation>
    <scope>NUCLEOTIDE SEQUENCE [LARGE SCALE GENOMIC DNA]</scope>
    <source>
        <strain evidence="4">IBT 29525</strain>
    </source>
</reference>
<dbReference type="PANTHER" id="PTHR35205">
    <property type="entry name" value="NB-ARC AND TPR DOMAIN PROTEIN"/>
    <property type="match status" value="1"/>
</dbReference>